<comment type="caution">
    <text evidence="2">The sequence shown here is derived from an EMBL/GenBank/DDBJ whole genome shotgun (WGS) entry which is preliminary data.</text>
</comment>
<dbReference type="InterPro" id="IPR000595">
    <property type="entry name" value="cNMP-bd_dom"/>
</dbReference>
<dbReference type="Pfam" id="PF00027">
    <property type="entry name" value="cNMP_binding"/>
    <property type="match status" value="1"/>
</dbReference>
<sequence>MMFKGTGQAYLKDEKGDRKVVDELELNEAFGEMAIFPGEVSPVTAIAKEDVEVVVIPAAKIIEAIESALSDIWCKM</sequence>
<keyword evidence="3" id="KW-1185">Reference proteome</keyword>
<gene>
    <name evidence="2" type="ORF">WMG39_29200</name>
</gene>
<organism evidence="2 3">
    <name type="scientific">Microcoleus anatoxicus PTRS2</name>
    <dbReference type="NCBI Taxonomy" id="2705321"/>
    <lineage>
        <taxon>Bacteria</taxon>
        <taxon>Bacillati</taxon>
        <taxon>Cyanobacteriota</taxon>
        <taxon>Cyanophyceae</taxon>
        <taxon>Oscillatoriophycideae</taxon>
        <taxon>Oscillatoriales</taxon>
        <taxon>Microcoleaceae</taxon>
        <taxon>Microcoleus</taxon>
        <taxon>Microcoleus anatoxicus</taxon>
    </lineage>
</organism>
<reference evidence="2 3" key="1">
    <citation type="journal article" date="2020" name="Harmful Algae">
        <title>Molecular and morphological characterization of a novel dihydroanatoxin-a producing Microcoleus species (cyanobacteria) from the Russian River, California, USA.</title>
        <authorList>
            <person name="Conklin K.Y."/>
            <person name="Stancheva R."/>
            <person name="Otten T.G."/>
            <person name="Fadness R."/>
            <person name="Boyer G.L."/>
            <person name="Read B."/>
            <person name="Zhang X."/>
            <person name="Sheath R.G."/>
        </authorList>
    </citation>
    <scope>NUCLEOTIDE SEQUENCE [LARGE SCALE GENOMIC DNA]</scope>
    <source>
        <strain evidence="2 3">PTRS2</strain>
    </source>
</reference>
<evidence type="ECO:0000313" key="2">
    <source>
        <dbReference type="EMBL" id="MEK0188894.1"/>
    </source>
</evidence>
<dbReference type="RefSeq" id="WP_340526316.1">
    <property type="nucleotide sequence ID" value="NZ_JBBLXS010000817.1"/>
</dbReference>
<dbReference type="InterPro" id="IPR014710">
    <property type="entry name" value="RmlC-like_jellyroll"/>
</dbReference>
<accession>A0ABU8YWZ0</accession>
<dbReference type="SUPFAM" id="SSF51206">
    <property type="entry name" value="cAMP-binding domain-like"/>
    <property type="match status" value="1"/>
</dbReference>
<evidence type="ECO:0000259" key="1">
    <source>
        <dbReference type="PROSITE" id="PS50042"/>
    </source>
</evidence>
<evidence type="ECO:0000313" key="3">
    <source>
        <dbReference type="Proteomes" id="UP001384579"/>
    </source>
</evidence>
<dbReference type="EMBL" id="JBBLXS010000817">
    <property type="protein sequence ID" value="MEK0188894.1"/>
    <property type="molecule type" value="Genomic_DNA"/>
</dbReference>
<dbReference type="CDD" id="cd00038">
    <property type="entry name" value="CAP_ED"/>
    <property type="match status" value="1"/>
</dbReference>
<dbReference type="PROSITE" id="PS50042">
    <property type="entry name" value="CNMP_BINDING_3"/>
    <property type="match status" value="1"/>
</dbReference>
<name>A0ABU8YWZ0_9CYAN</name>
<proteinExistence type="predicted"/>
<dbReference type="Gene3D" id="2.60.120.10">
    <property type="entry name" value="Jelly Rolls"/>
    <property type="match status" value="1"/>
</dbReference>
<protein>
    <submittedName>
        <fullName evidence="2">Cyclic nucleotide-binding domain-containing protein</fullName>
    </submittedName>
</protein>
<feature type="domain" description="Cyclic nucleotide-binding" evidence="1">
    <location>
        <begin position="1"/>
        <end position="56"/>
    </location>
</feature>
<dbReference type="Proteomes" id="UP001384579">
    <property type="component" value="Unassembled WGS sequence"/>
</dbReference>
<dbReference type="InterPro" id="IPR018490">
    <property type="entry name" value="cNMP-bd_dom_sf"/>
</dbReference>